<keyword evidence="10" id="KW-0732">Signal</keyword>
<evidence type="ECO:0000256" key="9">
    <source>
        <dbReference type="ARBA" id="ARBA00063237"/>
    </source>
</evidence>
<dbReference type="EMBL" id="JAJJHW010002585">
    <property type="protein sequence ID" value="KAH8370499.1"/>
    <property type="molecule type" value="Genomic_DNA"/>
</dbReference>
<evidence type="ECO:0000256" key="8">
    <source>
        <dbReference type="ARBA" id="ARBA00038911"/>
    </source>
</evidence>
<keyword evidence="3" id="KW-0378">Hydrolase</keyword>
<keyword evidence="2" id="KW-0645">Protease</keyword>
<comment type="similarity">
    <text evidence="1">Belongs to the peptidase C1 family.</text>
</comment>
<dbReference type="InterPro" id="IPR013128">
    <property type="entry name" value="Peptidase_C1A"/>
</dbReference>
<dbReference type="InterPro" id="IPR025661">
    <property type="entry name" value="Pept_asp_AS"/>
</dbReference>
<evidence type="ECO:0000256" key="3">
    <source>
        <dbReference type="ARBA" id="ARBA00022801"/>
    </source>
</evidence>
<evidence type="ECO:0000256" key="7">
    <source>
        <dbReference type="ARBA" id="ARBA00036319"/>
    </source>
</evidence>
<dbReference type="SMART" id="SM00645">
    <property type="entry name" value="Pept_C1"/>
    <property type="match status" value="1"/>
</dbReference>
<dbReference type="InterPro" id="IPR039417">
    <property type="entry name" value="Peptidase_C1A_papain-like"/>
</dbReference>
<keyword evidence="5" id="KW-0865">Zymogen</keyword>
<dbReference type="PRINTS" id="PR00705">
    <property type="entry name" value="PAPAIN"/>
</dbReference>
<evidence type="ECO:0000256" key="10">
    <source>
        <dbReference type="SAM" id="SignalP"/>
    </source>
</evidence>
<feature type="chain" id="PRO_5042255069" description="cathepsin L" evidence="10">
    <location>
        <begin position="20"/>
        <end position="335"/>
    </location>
</feature>
<keyword evidence="4" id="KW-0788">Thiol protease</keyword>
<dbReference type="SUPFAM" id="SSF54001">
    <property type="entry name" value="Cysteine proteinases"/>
    <property type="match status" value="1"/>
</dbReference>
<dbReference type="Pfam" id="PF00112">
    <property type="entry name" value="Peptidase_C1"/>
    <property type="match status" value="1"/>
</dbReference>
<keyword evidence="14" id="KW-1185">Reference proteome</keyword>
<evidence type="ECO:0000256" key="6">
    <source>
        <dbReference type="ARBA" id="ARBA00023157"/>
    </source>
</evidence>
<dbReference type="PROSITE" id="PS51257">
    <property type="entry name" value="PROKAR_LIPOPROTEIN"/>
    <property type="match status" value="1"/>
</dbReference>
<dbReference type="FunFam" id="3.90.70.10:FF:000006">
    <property type="entry name" value="Cathepsin S"/>
    <property type="match status" value="1"/>
</dbReference>
<protein>
    <recommendedName>
        <fullName evidence="8">cathepsin L</fullName>
        <ecNumber evidence="8">3.4.22.15</ecNumber>
    </recommendedName>
</protein>
<evidence type="ECO:0000256" key="2">
    <source>
        <dbReference type="ARBA" id="ARBA00022670"/>
    </source>
</evidence>
<comment type="catalytic activity">
    <reaction evidence="7">
        <text>Specificity close to that of papain. As compared to cathepsin B, cathepsin L exhibits higher activity toward protein substrates, but has little activity on Z-Arg-Arg-NHMec, and no peptidyl-dipeptidase activity.</text>
        <dbReference type="EC" id="3.4.22.15"/>
    </reaction>
</comment>
<evidence type="ECO:0000313" key="14">
    <source>
        <dbReference type="Proteomes" id="UP001200034"/>
    </source>
</evidence>
<name>A0AAD4K129_9MUSC</name>
<feature type="signal peptide" evidence="10">
    <location>
        <begin position="1"/>
        <end position="19"/>
    </location>
</feature>
<dbReference type="SMART" id="SM00848">
    <property type="entry name" value="Inhibitor_I29"/>
    <property type="match status" value="1"/>
</dbReference>
<evidence type="ECO:0000256" key="5">
    <source>
        <dbReference type="ARBA" id="ARBA00023145"/>
    </source>
</evidence>
<dbReference type="InterPro" id="IPR013201">
    <property type="entry name" value="Prot_inhib_I29"/>
</dbReference>
<dbReference type="PROSITE" id="PS00640">
    <property type="entry name" value="THIOL_PROTEASE_ASN"/>
    <property type="match status" value="1"/>
</dbReference>
<sequence length="335" mass="37097">MKAAAIGSLLLALVACIQASITYEDVLNEEFELFKVEHGKSYVDENEEQVRLQIFKDNKELIDKHNERYAAGEETYEMGVNQFTDMLSWEFEQLVLTKFNMSAINDEDTQTYPTSYVELPSSIDWRAKGAVTAVKNQGQCGSCWAFAAAASLEAQVFIKTKKLVSLSEQNLVDCTRQYGNLGCCNGGWPIEALKYVRDNGGINTESSYPYEAIDNSCRYNKNNIGAKVSAIIEIARGSEAALASAVANKGPISVCIDASLFQHYQSGVFNEPSCSNQSTNHCVVVDGYGTDSVGGDYWLARNSWGENWGEDGYIRMARNRDNQCAIANYAIYPLI</sequence>
<dbReference type="Pfam" id="PF08246">
    <property type="entry name" value="Inhibitor_I29"/>
    <property type="match status" value="1"/>
</dbReference>
<evidence type="ECO:0000256" key="1">
    <source>
        <dbReference type="ARBA" id="ARBA00008455"/>
    </source>
</evidence>
<comment type="caution">
    <text evidence="13">The sequence shown here is derived from an EMBL/GenBank/DDBJ whole genome shotgun (WGS) entry which is preliminary data.</text>
</comment>
<dbReference type="PANTHER" id="PTHR12411">
    <property type="entry name" value="CYSTEINE PROTEASE FAMILY C1-RELATED"/>
    <property type="match status" value="1"/>
</dbReference>
<dbReference type="GO" id="GO:0006508">
    <property type="term" value="P:proteolysis"/>
    <property type="evidence" value="ECO:0007669"/>
    <property type="project" value="UniProtKB-KW"/>
</dbReference>
<comment type="subunit">
    <text evidence="9">Dimer of a heavy and a light chain linked by disulfide bonds.</text>
</comment>
<gene>
    <name evidence="13" type="ORF">KR093_003695</name>
</gene>
<dbReference type="CDD" id="cd02248">
    <property type="entry name" value="Peptidase_C1A"/>
    <property type="match status" value="1"/>
</dbReference>
<dbReference type="AlphaFoldDB" id="A0AAD4K129"/>
<dbReference type="PROSITE" id="PS00139">
    <property type="entry name" value="THIOL_PROTEASE_CYS"/>
    <property type="match status" value="1"/>
</dbReference>
<dbReference type="InterPro" id="IPR000169">
    <property type="entry name" value="Pept_cys_AS"/>
</dbReference>
<dbReference type="EC" id="3.4.22.15" evidence="8"/>
<organism evidence="13 14">
    <name type="scientific">Drosophila rubida</name>
    <dbReference type="NCBI Taxonomy" id="30044"/>
    <lineage>
        <taxon>Eukaryota</taxon>
        <taxon>Metazoa</taxon>
        <taxon>Ecdysozoa</taxon>
        <taxon>Arthropoda</taxon>
        <taxon>Hexapoda</taxon>
        <taxon>Insecta</taxon>
        <taxon>Pterygota</taxon>
        <taxon>Neoptera</taxon>
        <taxon>Endopterygota</taxon>
        <taxon>Diptera</taxon>
        <taxon>Brachycera</taxon>
        <taxon>Muscomorpha</taxon>
        <taxon>Ephydroidea</taxon>
        <taxon>Drosophilidae</taxon>
        <taxon>Drosophila</taxon>
    </lineage>
</organism>
<feature type="domain" description="Peptidase C1A papain C-terminal" evidence="11">
    <location>
        <begin position="119"/>
        <end position="334"/>
    </location>
</feature>
<reference evidence="13" key="1">
    <citation type="journal article" date="2021" name="Mol. Ecol. Resour.">
        <title>Phylogenomic analyses of the genus Drosophila reveals genomic signals of climate adaptation.</title>
        <authorList>
            <person name="Li F."/>
            <person name="Rane R.V."/>
            <person name="Luria V."/>
            <person name="Xiong Z."/>
            <person name="Chen J."/>
            <person name="Li Z."/>
            <person name="Catullo R.A."/>
            <person name="Griffin P.C."/>
            <person name="Schiffer M."/>
            <person name="Pearce S."/>
            <person name="Lee S.F."/>
            <person name="McElroy K."/>
            <person name="Stocker A."/>
            <person name="Shirriffs J."/>
            <person name="Cockerell F."/>
            <person name="Coppin C."/>
            <person name="Sgro C.M."/>
            <person name="Karger A."/>
            <person name="Cain J.W."/>
            <person name="Weber J.A."/>
            <person name="Santpere G."/>
            <person name="Kirschner M.W."/>
            <person name="Hoffmann A.A."/>
            <person name="Oakeshott J.G."/>
            <person name="Zhang G."/>
        </authorList>
    </citation>
    <scope>NUCLEOTIDE SEQUENCE</scope>
    <source>
        <strain evidence="13">BGI-SZ-2011g</strain>
    </source>
</reference>
<feature type="domain" description="Cathepsin propeptide inhibitor" evidence="12">
    <location>
        <begin position="31"/>
        <end position="91"/>
    </location>
</feature>
<proteinExistence type="inferred from homology"/>
<dbReference type="InterPro" id="IPR038765">
    <property type="entry name" value="Papain-like_cys_pep_sf"/>
</dbReference>
<dbReference type="InterPro" id="IPR000668">
    <property type="entry name" value="Peptidase_C1A_C"/>
</dbReference>
<accession>A0AAD4K129</accession>
<dbReference type="Proteomes" id="UP001200034">
    <property type="component" value="Unassembled WGS sequence"/>
</dbReference>
<evidence type="ECO:0000259" key="11">
    <source>
        <dbReference type="SMART" id="SM00645"/>
    </source>
</evidence>
<evidence type="ECO:0000259" key="12">
    <source>
        <dbReference type="SMART" id="SM00848"/>
    </source>
</evidence>
<evidence type="ECO:0000256" key="4">
    <source>
        <dbReference type="ARBA" id="ARBA00022807"/>
    </source>
</evidence>
<dbReference type="Gene3D" id="3.90.70.10">
    <property type="entry name" value="Cysteine proteinases"/>
    <property type="match status" value="1"/>
</dbReference>
<keyword evidence="6" id="KW-1015">Disulfide bond</keyword>
<dbReference type="GO" id="GO:0004197">
    <property type="term" value="F:cysteine-type endopeptidase activity"/>
    <property type="evidence" value="ECO:0007669"/>
    <property type="project" value="UniProtKB-EC"/>
</dbReference>
<evidence type="ECO:0000313" key="13">
    <source>
        <dbReference type="EMBL" id="KAH8370499.1"/>
    </source>
</evidence>